<organism evidence="1 2">
    <name type="scientific">Dreissena polymorpha</name>
    <name type="common">Zebra mussel</name>
    <name type="synonym">Mytilus polymorpha</name>
    <dbReference type="NCBI Taxonomy" id="45954"/>
    <lineage>
        <taxon>Eukaryota</taxon>
        <taxon>Metazoa</taxon>
        <taxon>Spiralia</taxon>
        <taxon>Lophotrochozoa</taxon>
        <taxon>Mollusca</taxon>
        <taxon>Bivalvia</taxon>
        <taxon>Autobranchia</taxon>
        <taxon>Heteroconchia</taxon>
        <taxon>Euheterodonta</taxon>
        <taxon>Imparidentia</taxon>
        <taxon>Neoheterodontei</taxon>
        <taxon>Myida</taxon>
        <taxon>Dreissenoidea</taxon>
        <taxon>Dreissenidae</taxon>
        <taxon>Dreissena</taxon>
    </lineage>
</organism>
<protein>
    <submittedName>
        <fullName evidence="1">Uncharacterized protein</fullName>
    </submittedName>
</protein>
<dbReference type="AlphaFoldDB" id="A0A9D4G0J8"/>
<gene>
    <name evidence="1" type="ORF">DPMN_136260</name>
</gene>
<evidence type="ECO:0000313" key="1">
    <source>
        <dbReference type="EMBL" id="KAH3807912.1"/>
    </source>
</evidence>
<dbReference type="Gene3D" id="2.60.40.10">
    <property type="entry name" value="Immunoglobulins"/>
    <property type="match status" value="1"/>
</dbReference>
<dbReference type="EMBL" id="JAIWYP010000006">
    <property type="protein sequence ID" value="KAH3807912.1"/>
    <property type="molecule type" value="Genomic_DNA"/>
</dbReference>
<name>A0A9D4G0J8_DREPO</name>
<dbReference type="InterPro" id="IPR013783">
    <property type="entry name" value="Ig-like_fold"/>
</dbReference>
<reference evidence="1" key="1">
    <citation type="journal article" date="2019" name="bioRxiv">
        <title>The Genome of the Zebra Mussel, Dreissena polymorpha: A Resource for Invasive Species Research.</title>
        <authorList>
            <person name="McCartney M.A."/>
            <person name="Auch B."/>
            <person name="Kono T."/>
            <person name="Mallez S."/>
            <person name="Zhang Y."/>
            <person name="Obille A."/>
            <person name="Becker A."/>
            <person name="Abrahante J.E."/>
            <person name="Garbe J."/>
            <person name="Badalamenti J.P."/>
            <person name="Herman A."/>
            <person name="Mangelson H."/>
            <person name="Liachko I."/>
            <person name="Sullivan S."/>
            <person name="Sone E.D."/>
            <person name="Koren S."/>
            <person name="Silverstein K.A.T."/>
            <person name="Beckman K.B."/>
            <person name="Gohl D.M."/>
        </authorList>
    </citation>
    <scope>NUCLEOTIDE SEQUENCE</scope>
    <source>
        <strain evidence="1">Duluth1</strain>
        <tissue evidence="1">Whole animal</tissue>
    </source>
</reference>
<keyword evidence="2" id="KW-1185">Reference proteome</keyword>
<accession>A0A9D4G0J8</accession>
<proteinExistence type="predicted"/>
<evidence type="ECO:0000313" key="2">
    <source>
        <dbReference type="Proteomes" id="UP000828390"/>
    </source>
</evidence>
<dbReference type="Proteomes" id="UP000828390">
    <property type="component" value="Unassembled WGS sequence"/>
</dbReference>
<reference evidence="1" key="2">
    <citation type="submission" date="2020-11" db="EMBL/GenBank/DDBJ databases">
        <authorList>
            <person name="McCartney M.A."/>
            <person name="Auch B."/>
            <person name="Kono T."/>
            <person name="Mallez S."/>
            <person name="Becker A."/>
            <person name="Gohl D.M."/>
            <person name="Silverstein K.A.T."/>
            <person name="Koren S."/>
            <person name="Bechman K.B."/>
            <person name="Herman A."/>
            <person name="Abrahante J.E."/>
            <person name="Garbe J."/>
        </authorList>
    </citation>
    <scope>NUCLEOTIDE SEQUENCE</scope>
    <source>
        <strain evidence="1">Duluth1</strain>
        <tissue evidence="1">Whole animal</tissue>
    </source>
</reference>
<comment type="caution">
    <text evidence="1">The sequence shown here is derived from an EMBL/GenBank/DDBJ whole genome shotgun (WGS) entry which is preliminary data.</text>
</comment>
<sequence>MSITFGGQSHQYSGSPTENISSETFSVLETFPNFTPTRADNGQNLSCTVGHQTLGSQKLSTSVAISVQCKYKLFK</sequence>